<feature type="compositionally biased region" description="Polar residues" evidence="1">
    <location>
        <begin position="62"/>
        <end position="85"/>
    </location>
</feature>
<proteinExistence type="predicted"/>
<dbReference type="EMBL" id="BGPR01000094">
    <property type="protein sequence ID" value="GBL93516.1"/>
    <property type="molecule type" value="Genomic_DNA"/>
</dbReference>
<organism evidence="2 3">
    <name type="scientific">Araneus ventricosus</name>
    <name type="common">Orbweaver spider</name>
    <name type="synonym">Epeira ventricosa</name>
    <dbReference type="NCBI Taxonomy" id="182803"/>
    <lineage>
        <taxon>Eukaryota</taxon>
        <taxon>Metazoa</taxon>
        <taxon>Ecdysozoa</taxon>
        <taxon>Arthropoda</taxon>
        <taxon>Chelicerata</taxon>
        <taxon>Arachnida</taxon>
        <taxon>Araneae</taxon>
        <taxon>Araneomorphae</taxon>
        <taxon>Entelegynae</taxon>
        <taxon>Araneoidea</taxon>
        <taxon>Araneidae</taxon>
        <taxon>Araneus</taxon>
    </lineage>
</organism>
<dbReference type="AlphaFoldDB" id="A0A4Y2BQG2"/>
<comment type="caution">
    <text evidence="2">The sequence shown here is derived from an EMBL/GenBank/DDBJ whole genome shotgun (WGS) entry which is preliminary data.</text>
</comment>
<evidence type="ECO:0000256" key="1">
    <source>
        <dbReference type="SAM" id="MobiDB-lite"/>
    </source>
</evidence>
<protein>
    <submittedName>
        <fullName evidence="2">Uncharacterized protein</fullName>
    </submittedName>
</protein>
<name>A0A4Y2BQG2_ARAVE</name>
<reference evidence="2 3" key="1">
    <citation type="journal article" date="2019" name="Sci. Rep.">
        <title>Orb-weaving spider Araneus ventricosus genome elucidates the spidroin gene catalogue.</title>
        <authorList>
            <person name="Kono N."/>
            <person name="Nakamura H."/>
            <person name="Ohtoshi R."/>
            <person name="Moran D.A.P."/>
            <person name="Shinohara A."/>
            <person name="Yoshida Y."/>
            <person name="Fujiwara M."/>
            <person name="Mori M."/>
            <person name="Tomita M."/>
            <person name="Arakawa K."/>
        </authorList>
    </citation>
    <scope>NUCLEOTIDE SEQUENCE [LARGE SCALE GENOMIC DNA]</scope>
</reference>
<feature type="compositionally biased region" description="Polar residues" evidence="1">
    <location>
        <begin position="93"/>
        <end position="108"/>
    </location>
</feature>
<feature type="compositionally biased region" description="Polar residues" evidence="1">
    <location>
        <begin position="147"/>
        <end position="158"/>
    </location>
</feature>
<feature type="compositionally biased region" description="Basic and acidic residues" evidence="1">
    <location>
        <begin position="198"/>
        <end position="209"/>
    </location>
</feature>
<feature type="region of interest" description="Disordered" evidence="1">
    <location>
        <begin position="45"/>
        <end position="135"/>
    </location>
</feature>
<dbReference type="OrthoDB" id="6429557at2759"/>
<dbReference type="Proteomes" id="UP000499080">
    <property type="component" value="Unassembled WGS sequence"/>
</dbReference>
<sequence length="231" mass="25032">MTDRTPVKLGSSHKPVVMGLLCGATVPDYLSWWPVIQLQSIWQNAGRGSDSDHLTEMGVGGSTSRPNSATVIMSNKRPLSSSSDHSAIRESSGAHSSPPDNRPTNSCCSHYRENHSGVTRTVTPADPAQKDDSIDDEIEEIVANTLDLVSNQRTSRQPTPHLRDTDRGGGGGIVVRRDVTSSATSSGSGQRRLLQRSESTRKLQKRPSDEDSDNQYDAKVSTCYSACVCYD</sequence>
<evidence type="ECO:0000313" key="2">
    <source>
        <dbReference type="EMBL" id="GBL93516.1"/>
    </source>
</evidence>
<accession>A0A4Y2BQG2</accession>
<evidence type="ECO:0000313" key="3">
    <source>
        <dbReference type="Proteomes" id="UP000499080"/>
    </source>
</evidence>
<gene>
    <name evidence="2" type="ORF">AVEN_59705_2</name>
</gene>
<feature type="region of interest" description="Disordered" evidence="1">
    <location>
        <begin position="147"/>
        <end position="217"/>
    </location>
</feature>
<keyword evidence="3" id="KW-1185">Reference proteome</keyword>